<dbReference type="InterPro" id="IPR016181">
    <property type="entry name" value="Acyl_CoA_acyltransferase"/>
</dbReference>
<dbReference type="EMBL" id="AYZM01000087">
    <property type="protein sequence ID" value="KRN23897.1"/>
    <property type="molecule type" value="Genomic_DNA"/>
</dbReference>
<dbReference type="Pfam" id="PF13302">
    <property type="entry name" value="Acetyltransf_3"/>
    <property type="match status" value="1"/>
</dbReference>
<name>A0A0R2F5V1_9LACO</name>
<dbReference type="InterPro" id="IPR000182">
    <property type="entry name" value="GNAT_dom"/>
</dbReference>
<protein>
    <recommendedName>
        <fullName evidence="1">N-acetyltransferase domain-containing protein</fullName>
    </recommendedName>
</protein>
<dbReference type="PATRIC" id="fig|1423804.4.peg.702"/>
<dbReference type="Gene3D" id="3.40.630.30">
    <property type="match status" value="1"/>
</dbReference>
<organism evidence="2 3">
    <name type="scientific">Secundilactobacillus similis DSM 23365 = JCM 2765</name>
    <dbReference type="NCBI Taxonomy" id="1423804"/>
    <lineage>
        <taxon>Bacteria</taxon>
        <taxon>Bacillati</taxon>
        <taxon>Bacillota</taxon>
        <taxon>Bacilli</taxon>
        <taxon>Lactobacillales</taxon>
        <taxon>Lactobacillaceae</taxon>
        <taxon>Secundilactobacillus</taxon>
    </lineage>
</organism>
<dbReference type="PANTHER" id="PTHR43792">
    <property type="entry name" value="GNAT FAMILY, PUTATIVE (AFU_ORTHOLOGUE AFUA_3G00765)-RELATED-RELATED"/>
    <property type="match status" value="1"/>
</dbReference>
<feature type="domain" description="N-acetyltransferase" evidence="1">
    <location>
        <begin position="10"/>
        <end position="176"/>
    </location>
</feature>
<reference evidence="2 3" key="1">
    <citation type="journal article" date="2015" name="Genome Announc.">
        <title>Expanding the biotechnology potential of lactobacilli through comparative genomics of 213 strains and associated genera.</title>
        <authorList>
            <person name="Sun Z."/>
            <person name="Harris H.M."/>
            <person name="McCann A."/>
            <person name="Guo C."/>
            <person name="Argimon S."/>
            <person name="Zhang W."/>
            <person name="Yang X."/>
            <person name="Jeffery I.B."/>
            <person name="Cooney J.C."/>
            <person name="Kagawa T.F."/>
            <person name="Liu W."/>
            <person name="Song Y."/>
            <person name="Salvetti E."/>
            <person name="Wrobel A."/>
            <person name="Rasinkangas P."/>
            <person name="Parkhill J."/>
            <person name="Rea M.C."/>
            <person name="O'Sullivan O."/>
            <person name="Ritari J."/>
            <person name="Douillard F.P."/>
            <person name="Paul Ross R."/>
            <person name="Yang R."/>
            <person name="Briner A.E."/>
            <person name="Felis G.E."/>
            <person name="de Vos W.M."/>
            <person name="Barrangou R."/>
            <person name="Klaenhammer T.R."/>
            <person name="Caufield P.W."/>
            <person name="Cui Y."/>
            <person name="Zhang H."/>
            <person name="O'Toole P.W."/>
        </authorList>
    </citation>
    <scope>NUCLEOTIDE SEQUENCE [LARGE SCALE GENOMIC DNA]</scope>
    <source>
        <strain evidence="2 3">DSM 23365</strain>
    </source>
</reference>
<dbReference type="Proteomes" id="UP000051442">
    <property type="component" value="Unassembled WGS sequence"/>
</dbReference>
<comment type="caution">
    <text evidence="2">The sequence shown here is derived from an EMBL/GenBank/DDBJ whole genome shotgun (WGS) entry which is preliminary data.</text>
</comment>
<dbReference type="OrthoDB" id="9798081at2"/>
<sequence>MTLELTTARLKLRPFVESDLNDYFEIVKNQQSAKAAGFQYARNLEDAHYLLKQTMRQGFVLAVVERTTARVIGSIGFYDRITSEGDVSDQECDLGYVLNEAYWGHGYMTEAGQALIHAVFDRQLFSVIWASFLKTNAQSQRVLVKLGFHYVDEFQHPQNALYQPGQTEVIYQLVRA</sequence>
<gene>
    <name evidence="2" type="ORF">FD14_GL000655</name>
</gene>
<evidence type="ECO:0000313" key="2">
    <source>
        <dbReference type="EMBL" id="KRN23897.1"/>
    </source>
</evidence>
<dbReference type="PROSITE" id="PS51186">
    <property type="entry name" value="GNAT"/>
    <property type="match status" value="1"/>
</dbReference>
<dbReference type="SUPFAM" id="SSF55729">
    <property type="entry name" value="Acyl-CoA N-acyltransferases (Nat)"/>
    <property type="match status" value="1"/>
</dbReference>
<dbReference type="InterPro" id="IPR051531">
    <property type="entry name" value="N-acetyltransferase"/>
</dbReference>
<keyword evidence="3" id="KW-1185">Reference proteome</keyword>
<dbReference type="STRING" id="1423804.FD14_GL000655"/>
<dbReference type="GO" id="GO:0016747">
    <property type="term" value="F:acyltransferase activity, transferring groups other than amino-acyl groups"/>
    <property type="evidence" value="ECO:0007669"/>
    <property type="project" value="InterPro"/>
</dbReference>
<dbReference type="RefSeq" id="WP_054734085.1">
    <property type="nucleotide sequence ID" value="NZ_AYZM01000087.1"/>
</dbReference>
<dbReference type="AlphaFoldDB" id="A0A0R2F5V1"/>
<accession>A0A0R2F5V1</accession>
<evidence type="ECO:0000313" key="3">
    <source>
        <dbReference type="Proteomes" id="UP000051442"/>
    </source>
</evidence>
<evidence type="ECO:0000259" key="1">
    <source>
        <dbReference type="PROSITE" id="PS51186"/>
    </source>
</evidence>
<proteinExistence type="predicted"/>